<sequence length="125" mass="13900">MAFLKFWGKKGKGRDDADFKKDEALADPEAEKRRLRHSLSISRSGRFKQKKRERCGILDKPDLYGAEQDDKEQSGYSETSSSTSTSSAMSSSSKTTSSSSRSPKTYHHEAHGRQEARHAGSSIVT</sequence>
<feature type="compositionally biased region" description="Basic and acidic residues" evidence="1">
    <location>
        <begin position="106"/>
        <end position="118"/>
    </location>
</feature>
<feature type="region of interest" description="Disordered" evidence="1">
    <location>
        <begin position="27"/>
        <end position="125"/>
    </location>
</feature>
<dbReference type="EMBL" id="PZQS01000002">
    <property type="protein sequence ID" value="PVD35946.1"/>
    <property type="molecule type" value="Genomic_DNA"/>
</dbReference>
<keyword evidence="3" id="KW-1185">Reference proteome</keyword>
<protein>
    <submittedName>
        <fullName evidence="2">Uncharacterized protein</fullName>
    </submittedName>
</protein>
<dbReference type="OMA" id="KFWGKKG"/>
<accession>A0A2T7PR88</accession>
<evidence type="ECO:0000256" key="1">
    <source>
        <dbReference type="SAM" id="MobiDB-lite"/>
    </source>
</evidence>
<evidence type="ECO:0000313" key="3">
    <source>
        <dbReference type="Proteomes" id="UP000245119"/>
    </source>
</evidence>
<name>A0A2T7PR88_POMCA</name>
<proteinExistence type="predicted"/>
<comment type="caution">
    <text evidence="2">The sequence shown here is derived from an EMBL/GenBank/DDBJ whole genome shotgun (WGS) entry which is preliminary data.</text>
</comment>
<reference evidence="2 3" key="1">
    <citation type="submission" date="2018-04" db="EMBL/GenBank/DDBJ databases">
        <title>The genome of golden apple snail Pomacea canaliculata provides insight into stress tolerance and invasive adaptation.</title>
        <authorList>
            <person name="Liu C."/>
            <person name="Liu B."/>
            <person name="Ren Y."/>
            <person name="Zhang Y."/>
            <person name="Wang H."/>
            <person name="Li S."/>
            <person name="Jiang F."/>
            <person name="Yin L."/>
            <person name="Zhang G."/>
            <person name="Qian W."/>
            <person name="Fan W."/>
        </authorList>
    </citation>
    <scope>NUCLEOTIDE SEQUENCE [LARGE SCALE GENOMIC DNA]</scope>
    <source>
        <strain evidence="2">SZHN2017</strain>
        <tissue evidence="2">Muscle</tissue>
    </source>
</reference>
<dbReference type="OrthoDB" id="6161176at2759"/>
<feature type="compositionally biased region" description="Low complexity" evidence="1">
    <location>
        <begin position="74"/>
        <end position="102"/>
    </location>
</feature>
<gene>
    <name evidence="2" type="ORF">C0Q70_02915</name>
</gene>
<dbReference type="Proteomes" id="UP000245119">
    <property type="component" value="Linkage Group LG2"/>
</dbReference>
<dbReference type="AlphaFoldDB" id="A0A2T7PR88"/>
<evidence type="ECO:0000313" key="2">
    <source>
        <dbReference type="EMBL" id="PVD35946.1"/>
    </source>
</evidence>
<organism evidence="2 3">
    <name type="scientific">Pomacea canaliculata</name>
    <name type="common">Golden apple snail</name>
    <dbReference type="NCBI Taxonomy" id="400727"/>
    <lineage>
        <taxon>Eukaryota</taxon>
        <taxon>Metazoa</taxon>
        <taxon>Spiralia</taxon>
        <taxon>Lophotrochozoa</taxon>
        <taxon>Mollusca</taxon>
        <taxon>Gastropoda</taxon>
        <taxon>Caenogastropoda</taxon>
        <taxon>Architaenioglossa</taxon>
        <taxon>Ampullarioidea</taxon>
        <taxon>Ampullariidae</taxon>
        <taxon>Pomacea</taxon>
    </lineage>
</organism>